<sequence>MAARAPNQSDRTADFYRIRDFKDLPLERRQVRKPKNQPRTGIVGYQGLPFTCQKDHGRTAAPLDNKIKILKDHEQLT</sequence>
<reference evidence="1 2" key="1">
    <citation type="journal article" date="2020" name="Microbiol. Res.">
        <title>Flavobacterium pokkalii sp. nov., a novel plant growth promoting native rhizobacteria isolated from pokkali rice grown in coastal saline affected agricultural regions of southern India, Kerala.</title>
        <authorList>
            <person name="Menon R.R."/>
            <person name="Kumari S."/>
            <person name="Viver T."/>
            <person name="Rameshkumar N."/>
        </authorList>
    </citation>
    <scope>NUCLEOTIDE SEQUENCE [LARGE SCALE GENOMIC DNA]</scope>
    <source>
        <strain evidence="1 2">L1I52</strain>
    </source>
</reference>
<name>A0ABR7UQN2_9FLAO</name>
<evidence type="ECO:0000313" key="2">
    <source>
        <dbReference type="Proteomes" id="UP000661715"/>
    </source>
</evidence>
<accession>A0ABR7UQN2</accession>
<protein>
    <submittedName>
        <fullName evidence="1">Uncharacterized protein</fullName>
    </submittedName>
</protein>
<dbReference type="Proteomes" id="UP000661715">
    <property type="component" value="Unassembled WGS sequence"/>
</dbReference>
<keyword evidence="2" id="KW-1185">Reference proteome</keyword>
<gene>
    <name evidence="1" type="ORF">B6A10_07135</name>
</gene>
<proteinExistence type="predicted"/>
<evidence type="ECO:0000313" key="1">
    <source>
        <dbReference type="EMBL" id="MBD0724947.1"/>
    </source>
</evidence>
<dbReference type="EMBL" id="NASZ01000008">
    <property type="protein sequence ID" value="MBD0724947.1"/>
    <property type="molecule type" value="Genomic_DNA"/>
</dbReference>
<comment type="caution">
    <text evidence="1">The sequence shown here is derived from an EMBL/GenBank/DDBJ whole genome shotgun (WGS) entry which is preliminary data.</text>
</comment>
<organism evidence="1 2">
    <name type="scientific">Flavobacterium pokkalii</name>
    <dbReference type="NCBI Taxonomy" id="1940408"/>
    <lineage>
        <taxon>Bacteria</taxon>
        <taxon>Pseudomonadati</taxon>
        <taxon>Bacteroidota</taxon>
        <taxon>Flavobacteriia</taxon>
        <taxon>Flavobacteriales</taxon>
        <taxon>Flavobacteriaceae</taxon>
        <taxon>Flavobacterium</taxon>
    </lineage>
</organism>